<keyword evidence="2" id="KW-1185">Reference proteome</keyword>
<accession>V5SDQ7</accession>
<dbReference type="STRING" id="1029756.W911_10120"/>
<dbReference type="SUPFAM" id="SSF109854">
    <property type="entry name" value="DinB/YfiT-like putative metalloenzymes"/>
    <property type="match status" value="1"/>
</dbReference>
<name>V5SDQ7_9HYPH</name>
<evidence type="ECO:0000313" key="1">
    <source>
        <dbReference type="EMBL" id="AHB48663.1"/>
    </source>
</evidence>
<dbReference type="Proteomes" id="UP000018542">
    <property type="component" value="Chromosome"/>
</dbReference>
<evidence type="ECO:0000313" key="2">
    <source>
        <dbReference type="Proteomes" id="UP000018542"/>
    </source>
</evidence>
<dbReference type="HOGENOM" id="CLU_090929_1_0_5"/>
<dbReference type="KEGG" id="hni:W911_10120"/>
<dbReference type="PANTHER" id="PTHR36922:SF1">
    <property type="entry name" value="DUF1993 DOMAIN-CONTAINING PROTEIN"/>
    <property type="match status" value="1"/>
</dbReference>
<dbReference type="Pfam" id="PF09351">
    <property type="entry name" value="DUF1993"/>
    <property type="match status" value="1"/>
</dbReference>
<gene>
    <name evidence="1" type="ORF">W911_10120</name>
</gene>
<dbReference type="OrthoDB" id="338237at2"/>
<evidence type="ECO:0008006" key="3">
    <source>
        <dbReference type="Google" id="ProtNLM"/>
    </source>
</evidence>
<reference evidence="1 2" key="1">
    <citation type="journal article" date="2014" name="Genome Announc.">
        <title>Complete Genome Sequence of Hyphomicrobium nitrativorans Strain NL23, a Denitrifying Bacterium Isolated from Biofilm of a Methanol-Fed Denitrification System Treating Seawater at the Montreal Biodome.</title>
        <authorList>
            <person name="Martineau C."/>
            <person name="Villeneuve C."/>
            <person name="Mauffrey F."/>
            <person name="Villemur R."/>
        </authorList>
    </citation>
    <scope>NUCLEOTIDE SEQUENCE [LARGE SCALE GENOMIC DNA]</scope>
    <source>
        <strain evidence="1">NL23</strain>
    </source>
</reference>
<dbReference type="PANTHER" id="PTHR36922">
    <property type="entry name" value="BLL2446 PROTEIN"/>
    <property type="match status" value="1"/>
</dbReference>
<dbReference type="AlphaFoldDB" id="V5SDQ7"/>
<organism evidence="1 2">
    <name type="scientific">Hyphomicrobium nitrativorans NL23</name>
    <dbReference type="NCBI Taxonomy" id="1029756"/>
    <lineage>
        <taxon>Bacteria</taxon>
        <taxon>Pseudomonadati</taxon>
        <taxon>Pseudomonadota</taxon>
        <taxon>Alphaproteobacteria</taxon>
        <taxon>Hyphomicrobiales</taxon>
        <taxon>Hyphomicrobiaceae</taxon>
        <taxon>Hyphomicrobium</taxon>
    </lineage>
</organism>
<proteinExistence type="predicted"/>
<sequence>MTITMHEIAVPSFRKHLEALDAILDKAVVYADAKGIEHEALLSARLYPDMYTFKKQVTSACDFAKLSVARLAGLTAPVHDDTETTFAELKTRIAETLAVLDQAQAAPMEAAADEAFSIKAGPRELHFTGREYLLHFALPNFYFHCATAYGILRHNGLDIGKRDFMRRMPPA</sequence>
<dbReference type="InterPro" id="IPR018531">
    <property type="entry name" value="DUF1993"/>
</dbReference>
<dbReference type="Gene3D" id="1.20.120.450">
    <property type="entry name" value="dinb family like domain"/>
    <property type="match status" value="1"/>
</dbReference>
<dbReference type="EMBL" id="CP006912">
    <property type="protein sequence ID" value="AHB48663.1"/>
    <property type="molecule type" value="Genomic_DNA"/>
</dbReference>
<dbReference type="RefSeq" id="WP_023787382.1">
    <property type="nucleotide sequence ID" value="NC_022997.1"/>
</dbReference>
<dbReference type="PATRIC" id="fig|1029756.8.peg.2102"/>
<protein>
    <recommendedName>
        <fullName evidence="3">DUF1993 domain-containing protein</fullName>
    </recommendedName>
</protein>
<dbReference type="InterPro" id="IPR034660">
    <property type="entry name" value="DinB/YfiT-like"/>
</dbReference>